<dbReference type="PROSITE" id="PS00198">
    <property type="entry name" value="4FE4S_FER_1"/>
    <property type="match status" value="1"/>
</dbReference>
<keyword evidence="1" id="KW-0813">Transport</keyword>
<keyword evidence="11" id="KW-1185">Reference proteome</keyword>
<dbReference type="Gene3D" id="3.40.50.11540">
    <property type="entry name" value="NADH-ubiquinone oxidoreductase 51kDa subunit"/>
    <property type="match status" value="1"/>
</dbReference>
<keyword evidence="4" id="KW-0677">Repeat</keyword>
<dbReference type="InterPro" id="IPR026902">
    <property type="entry name" value="RnfC_N"/>
</dbReference>
<organism evidence="10">
    <name type="scientific">Tepidanaerobacter syntrophicus</name>
    <dbReference type="NCBI Taxonomy" id="224999"/>
    <lineage>
        <taxon>Bacteria</taxon>
        <taxon>Bacillati</taxon>
        <taxon>Bacillota</taxon>
        <taxon>Clostridia</taxon>
        <taxon>Thermosediminibacterales</taxon>
        <taxon>Tepidanaerobacteraceae</taxon>
        <taxon>Tepidanaerobacter</taxon>
    </lineage>
</organism>
<evidence type="ECO:0000259" key="9">
    <source>
        <dbReference type="Pfam" id="PF13375"/>
    </source>
</evidence>
<evidence type="ECO:0000256" key="2">
    <source>
        <dbReference type="ARBA" id="ARBA00022485"/>
    </source>
</evidence>
<protein>
    <submittedName>
        <fullName evidence="10">Na+-translocating ferredoxin:NAD+ oxidoreductase RNF</fullName>
    </submittedName>
</protein>
<dbReference type="SUPFAM" id="SSF142019">
    <property type="entry name" value="Nqo1 FMN-binding domain-like"/>
    <property type="match status" value="1"/>
</dbReference>
<keyword evidence="3" id="KW-0479">Metal-binding</keyword>
<evidence type="ECO:0000256" key="1">
    <source>
        <dbReference type="ARBA" id="ARBA00022448"/>
    </source>
</evidence>
<dbReference type="Pfam" id="PF13375">
    <property type="entry name" value="RnfC_N"/>
    <property type="match status" value="1"/>
</dbReference>
<dbReference type="PANTHER" id="PTHR43034">
    <property type="entry name" value="ION-TRANSLOCATING OXIDOREDUCTASE COMPLEX SUBUNIT C"/>
    <property type="match status" value="1"/>
</dbReference>
<proteinExistence type="predicted"/>
<dbReference type="PIRSF" id="PIRSF036408">
    <property type="entry name" value="PduS_prd"/>
    <property type="match status" value="1"/>
</dbReference>
<dbReference type="STRING" id="224999.GCA_001485475_00091"/>
<dbReference type="OrthoDB" id="9767754at2"/>
<keyword evidence="2" id="KW-0004">4Fe-4S</keyword>
<reference evidence="10" key="1">
    <citation type="journal article" date="2016" name="Genome Announc.">
        <title>Draft Genome Sequence of the Syntrophic Lactate-Degrading Bacterium Tepidanaerobacter syntrophicus JLT.</title>
        <authorList>
            <person name="Matsuura N."/>
            <person name="Ohashi A."/>
            <person name="Tourlousse D.M."/>
            <person name="Sekiguchi Y."/>
        </authorList>
    </citation>
    <scope>NUCLEOTIDE SEQUENCE [LARGE SCALE GENOMIC DNA]</scope>
    <source>
        <strain evidence="10">JL</strain>
    </source>
</reference>
<name>A0A0U9HFR3_9FIRM</name>
<evidence type="ECO:0000256" key="6">
    <source>
        <dbReference type="ARBA" id="ARBA00023004"/>
    </source>
</evidence>
<accession>A0A0U9HFR3</accession>
<keyword evidence="5" id="KW-0249">Electron transport</keyword>
<dbReference type="Pfam" id="PF13534">
    <property type="entry name" value="Fer4_17"/>
    <property type="match status" value="1"/>
</dbReference>
<dbReference type="InterPro" id="IPR011538">
    <property type="entry name" value="Nuo51_FMN-bd"/>
</dbReference>
<dbReference type="GO" id="GO:0009055">
    <property type="term" value="F:electron transfer activity"/>
    <property type="evidence" value="ECO:0007669"/>
    <property type="project" value="InterPro"/>
</dbReference>
<feature type="domain" description="RnfC Barrel sandwich hybrid" evidence="9">
    <location>
        <begin position="376"/>
        <end position="430"/>
    </location>
</feature>
<dbReference type="GO" id="GO:0046872">
    <property type="term" value="F:metal ion binding"/>
    <property type="evidence" value="ECO:0007669"/>
    <property type="project" value="UniProtKB-KW"/>
</dbReference>
<dbReference type="InterPro" id="IPR010208">
    <property type="entry name" value="Ion_transpt_RnfC/RsxC"/>
</dbReference>
<dbReference type="RefSeq" id="WP_059031182.1">
    <property type="nucleotide sequence ID" value="NZ_BSDN01000006.1"/>
</dbReference>
<evidence type="ECO:0000313" key="10">
    <source>
        <dbReference type="EMBL" id="GAQ24108.1"/>
    </source>
</evidence>
<evidence type="ECO:0000256" key="3">
    <source>
        <dbReference type="ARBA" id="ARBA00022723"/>
    </source>
</evidence>
<evidence type="ECO:0000313" key="11">
    <source>
        <dbReference type="Proteomes" id="UP000062160"/>
    </source>
</evidence>
<dbReference type="InterPro" id="IPR017900">
    <property type="entry name" value="4Fe4S_Fe_S_CS"/>
</dbReference>
<dbReference type="GO" id="GO:0051539">
    <property type="term" value="F:4 iron, 4 sulfur cluster binding"/>
    <property type="evidence" value="ECO:0007669"/>
    <property type="project" value="UniProtKB-KW"/>
</dbReference>
<dbReference type="SUPFAM" id="SSF46548">
    <property type="entry name" value="alpha-helical ferredoxin"/>
    <property type="match status" value="1"/>
</dbReference>
<dbReference type="AlphaFoldDB" id="A0A0U9HFR3"/>
<dbReference type="InterPro" id="IPR011053">
    <property type="entry name" value="Single_hybrid_motif"/>
</dbReference>
<keyword evidence="6" id="KW-0408">Iron</keyword>
<sequence>MQVNEKLKEMGVVGAGGAGFPTYAKLKQGGIDYYIANGAECEPLLDVSKEIMARFPGKVIKGLNHLAKYTGAAKTVIALKGKYKQAIKALREELTTEAENNIEIFEMGDFFPAGDEQVLVYEITGRVVPEGGIPLLVGAVVNNIETLYNVYNAIEEDTPVIDKYITIGGDVKDPITLKVPVGTNIGWLLDFLGIEYKDKVIIDGGPMMGNITNPDMPIVKTTGGLLLFPNDHPAVTVKTSSMDYILKMAKISCIQCRYCTEQCPRYLLGHDLQPSKIMLTVGFRLTSDYIKQALLCCECGLCEAYSCPQQLSPRRVNQALKKELAAAGVKYTSHKTTFKPREAREWRKVPTSRLKARLNLTEFERHASLVDGNFVKPPKVFIPTKQHTGVPATPIVNVGDRVARGQVIGTVPEDKLGCYIHASIDGIVEQSDKDKIVIRGEES</sequence>
<evidence type="ECO:0000256" key="5">
    <source>
        <dbReference type="ARBA" id="ARBA00022982"/>
    </source>
</evidence>
<dbReference type="InterPro" id="IPR037225">
    <property type="entry name" value="Nuo51_FMN-bd_sf"/>
</dbReference>
<gene>
    <name evidence="10" type="ORF">TSYNT_193</name>
</gene>
<evidence type="ECO:0000256" key="4">
    <source>
        <dbReference type="ARBA" id="ARBA00022737"/>
    </source>
</evidence>
<dbReference type="InterPro" id="IPR017054">
    <property type="entry name" value="PduS"/>
</dbReference>
<dbReference type="EMBL" id="DF976995">
    <property type="protein sequence ID" value="GAQ24108.1"/>
    <property type="molecule type" value="Genomic_DNA"/>
</dbReference>
<keyword evidence="7" id="KW-0411">Iron-sulfur</keyword>
<dbReference type="PANTHER" id="PTHR43034:SF2">
    <property type="entry name" value="ION-TRANSLOCATING OXIDOREDUCTASE COMPLEX SUBUNIT C"/>
    <property type="match status" value="1"/>
</dbReference>
<dbReference type="Proteomes" id="UP000062160">
    <property type="component" value="Unassembled WGS sequence"/>
</dbReference>
<dbReference type="Pfam" id="PF01512">
    <property type="entry name" value="Complex1_51K"/>
    <property type="match status" value="1"/>
</dbReference>
<evidence type="ECO:0000259" key="8">
    <source>
        <dbReference type="Pfam" id="PF01512"/>
    </source>
</evidence>
<evidence type="ECO:0000256" key="7">
    <source>
        <dbReference type="ARBA" id="ARBA00023014"/>
    </source>
</evidence>
<feature type="domain" description="NADH-ubiquinone oxidoreductase 51kDa subunit FMN-binding" evidence="8">
    <location>
        <begin position="8"/>
        <end position="151"/>
    </location>
</feature>
<dbReference type="GO" id="GO:0016020">
    <property type="term" value="C:membrane"/>
    <property type="evidence" value="ECO:0007669"/>
    <property type="project" value="InterPro"/>
</dbReference>
<dbReference type="SUPFAM" id="SSF51230">
    <property type="entry name" value="Single hybrid motif"/>
    <property type="match status" value="1"/>
</dbReference>